<name>X1C5S4_9ZZZZ</name>
<proteinExistence type="predicted"/>
<protein>
    <submittedName>
        <fullName evidence="1">Uncharacterized protein</fullName>
    </submittedName>
</protein>
<evidence type="ECO:0000313" key="1">
    <source>
        <dbReference type="EMBL" id="GAH03416.1"/>
    </source>
</evidence>
<organism evidence="1">
    <name type="scientific">marine sediment metagenome</name>
    <dbReference type="NCBI Taxonomy" id="412755"/>
    <lineage>
        <taxon>unclassified sequences</taxon>
        <taxon>metagenomes</taxon>
        <taxon>ecological metagenomes</taxon>
    </lineage>
</organism>
<gene>
    <name evidence="1" type="ORF">S01H4_44024</name>
</gene>
<dbReference type="EMBL" id="BART01024352">
    <property type="protein sequence ID" value="GAH03416.1"/>
    <property type="molecule type" value="Genomic_DNA"/>
</dbReference>
<comment type="caution">
    <text evidence="1">The sequence shown here is derived from an EMBL/GenBank/DDBJ whole genome shotgun (WGS) entry which is preliminary data.</text>
</comment>
<dbReference type="AlphaFoldDB" id="X1C5S4"/>
<sequence length="130" mass="14451">MSKLSDAQTKLITKLNLALDNKYKIYTKIKADGYDSPYIVLNKYYHISNPDTTTNSKQLGFYFEALIGINYNSGCVSDDDDNGDTIESELETDIETIFALALGVKESEIDISDDSNQDGSTKVSIFTLIL</sequence>
<accession>X1C5S4</accession>
<reference evidence="1" key="1">
    <citation type="journal article" date="2014" name="Front. Microbiol.">
        <title>High frequency of phylogenetically diverse reductive dehalogenase-homologous genes in deep subseafloor sedimentary metagenomes.</title>
        <authorList>
            <person name="Kawai M."/>
            <person name="Futagami T."/>
            <person name="Toyoda A."/>
            <person name="Takaki Y."/>
            <person name="Nishi S."/>
            <person name="Hori S."/>
            <person name="Arai W."/>
            <person name="Tsubouchi T."/>
            <person name="Morono Y."/>
            <person name="Uchiyama I."/>
            <person name="Ito T."/>
            <person name="Fujiyama A."/>
            <person name="Inagaki F."/>
            <person name="Takami H."/>
        </authorList>
    </citation>
    <scope>NUCLEOTIDE SEQUENCE</scope>
    <source>
        <strain evidence="1">Expedition CK06-06</strain>
    </source>
</reference>